<dbReference type="EMBL" id="MT670928">
    <property type="protein sequence ID" value="QNL14932.1"/>
    <property type="molecule type" value="mRNA"/>
</dbReference>
<name>A0A7G8Z907_9HYME</name>
<dbReference type="SUPFAM" id="SSF47565">
    <property type="entry name" value="Insect pheromone/odorant-binding proteins"/>
    <property type="match status" value="1"/>
</dbReference>
<evidence type="ECO:0000256" key="1">
    <source>
        <dbReference type="SAM" id="SignalP"/>
    </source>
</evidence>
<feature type="signal peptide" evidence="1">
    <location>
        <begin position="1"/>
        <end position="20"/>
    </location>
</feature>
<dbReference type="Gene3D" id="1.10.238.20">
    <property type="entry name" value="Pheromone/general odorant binding protein domain"/>
    <property type="match status" value="1"/>
</dbReference>
<feature type="chain" id="PRO_5028978773" evidence="1">
    <location>
        <begin position="21"/>
        <end position="140"/>
    </location>
</feature>
<dbReference type="GO" id="GO:0005549">
    <property type="term" value="F:odorant binding"/>
    <property type="evidence" value="ECO:0007669"/>
    <property type="project" value="InterPro"/>
</dbReference>
<dbReference type="Pfam" id="PF01395">
    <property type="entry name" value="PBP_GOBP"/>
    <property type="match status" value="1"/>
</dbReference>
<dbReference type="InterPro" id="IPR006170">
    <property type="entry name" value="PBP/GOBP"/>
</dbReference>
<proteinExistence type="evidence at transcript level"/>
<dbReference type="SMART" id="SM00708">
    <property type="entry name" value="PhBP"/>
    <property type="match status" value="1"/>
</dbReference>
<accession>A0A7G8Z907</accession>
<evidence type="ECO:0000313" key="2">
    <source>
        <dbReference type="EMBL" id="QNL14932.1"/>
    </source>
</evidence>
<reference evidence="2" key="1">
    <citation type="submission" date="2020-06" db="EMBL/GenBank/DDBJ databases">
        <authorList>
            <person name="Sheng S."/>
        </authorList>
    </citation>
    <scope>NUCLEOTIDE SEQUENCE</scope>
    <source>
        <tissue evidence="2">Antenna</tissue>
    </source>
</reference>
<sequence length="140" mass="15875">MKVLYHCSLLLFTVIVLINADNSDPHKPIRFKCCSDLTLTEDVLEAGVSHPEDFGCYLSCFLQNLNIMDDKGVFDPAVATQSVAADLREESKNDIYACYEMRKDEPTDDLCKTAYGMINCFRERSPKLYEMMGIFRAPGK</sequence>
<protein>
    <submittedName>
        <fullName evidence="2">Odorant-binding protein 6</fullName>
    </submittedName>
</protein>
<gene>
    <name evidence="2" type="primary">OBP6</name>
</gene>
<keyword evidence="1" id="KW-0732">Signal</keyword>
<dbReference type="InterPro" id="IPR036728">
    <property type="entry name" value="PBP_GOBP_sf"/>
</dbReference>
<organism evidence="2">
    <name type="scientific">Aulacocentrum confusum</name>
    <dbReference type="NCBI Taxonomy" id="2767324"/>
    <lineage>
        <taxon>Eukaryota</taxon>
        <taxon>Metazoa</taxon>
        <taxon>Ecdysozoa</taxon>
        <taxon>Arthropoda</taxon>
        <taxon>Hexapoda</taxon>
        <taxon>Insecta</taxon>
        <taxon>Pterygota</taxon>
        <taxon>Neoptera</taxon>
        <taxon>Endopterygota</taxon>
        <taxon>Hymenoptera</taxon>
        <taxon>Apocrita</taxon>
        <taxon>Ichneumonoidea</taxon>
        <taxon>Braconidae</taxon>
        <taxon>Macrocentrinae</taxon>
        <taxon>Aulacocentrum</taxon>
    </lineage>
</organism>
<dbReference type="CDD" id="cd23992">
    <property type="entry name" value="PBP_GOBP"/>
    <property type="match status" value="1"/>
</dbReference>
<dbReference type="AlphaFoldDB" id="A0A7G8Z907"/>